<comment type="similarity">
    <text evidence="1 2">Belongs to the short-chain dehydrogenases/reductases (SDR) family.</text>
</comment>
<dbReference type="CDD" id="cd05233">
    <property type="entry name" value="SDR_c"/>
    <property type="match status" value="1"/>
</dbReference>
<organism evidence="4 5">
    <name type="scientific">Segnochrobactrum spirostomi</name>
    <dbReference type="NCBI Taxonomy" id="2608987"/>
    <lineage>
        <taxon>Bacteria</taxon>
        <taxon>Pseudomonadati</taxon>
        <taxon>Pseudomonadota</taxon>
        <taxon>Alphaproteobacteria</taxon>
        <taxon>Hyphomicrobiales</taxon>
        <taxon>Segnochrobactraceae</taxon>
        <taxon>Segnochrobactrum</taxon>
    </lineage>
</organism>
<comment type="caution">
    <text evidence="4">The sequence shown here is derived from an EMBL/GenBank/DDBJ whole genome shotgun (WGS) entry which is preliminary data.</text>
</comment>
<dbReference type="Pfam" id="PF00106">
    <property type="entry name" value="adh_short"/>
    <property type="match status" value="1"/>
</dbReference>
<dbReference type="FunFam" id="3.40.50.720:FF:000084">
    <property type="entry name" value="Short-chain dehydrogenase reductase"/>
    <property type="match status" value="1"/>
</dbReference>
<dbReference type="AlphaFoldDB" id="A0A6A7Y7I3"/>
<dbReference type="InterPro" id="IPR036291">
    <property type="entry name" value="NAD(P)-bd_dom_sf"/>
</dbReference>
<dbReference type="Proteomes" id="UP000332515">
    <property type="component" value="Unassembled WGS sequence"/>
</dbReference>
<protein>
    <submittedName>
        <fullName evidence="4">SDR family oxidoreductase</fullName>
    </submittedName>
</protein>
<dbReference type="PANTHER" id="PTHR43975">
    <property type="entry name" value="ZGC:101858"/>
    <property type="match status" value="1"/>
</dbReference>
<dbReference type="Gene3D" id="3.40.50.720">
    <property type="entry name" value="NAD(P)-binding Rossmann-like Domain"/>
    <property type="match status" value="1"/>
</dbReference>
<sequence length="255" mass="26109">MSGTERVVLVTGAAGGIGAATARRFAATGWRVVLTDRDAARLAEIAAALGDAPFRVADLADAEAARALPDWAAETAGRLDAVVNAAGIWVEGPAEAASAAEFDTVFAVNVRAVCLLSGAAIPHLKRTEGVIVNLSSDAGVQGNSGAALYCASKGAVSLYTKALALELAPFGVRVNAVCPGDVDTPMMAYQARRYGGGDEAGYIARVLAGYPQGPERARLIRAEEVAAFIRYLAEPDAAPITGALLSIDFGYSAGK</sequence>
<accession>A0A6A7Y7I3</accession>
<dbReference type="PRINTS" id="PR00080">
    <property type="entry name" value="SDRFAMILY"/>
</dbReference>
<dbReference type="RefSeq" id="WP_153484721.1">
    <property type="nucleotide sequence ID" value="NZ_VWNA01000001.1"/>
</dbReference>
<dbReference type="PRINTS" id="PR00081">
    <property type="entry name" value="GDHRDH"/>
</dbReference>
<keyword evidence="5" id="KW-1185">Reference proteome</keyword>
<dbReference type="InterPro" id="IPR020904">
    <property type="entry name" value="Sc_DH/Rdtase_CS"/>
</dbReference>
<dbReference type="InterPro" id="IPR057326">
    <property type="entry name" value="KR_dom"/>
</dbReference>
<dbReference type="InterPro" id="IPR002347">
    <property type="entry name" value="SDR_fam"/>
</dbReference>
<reference evidence="4 5" key="1">
    <citation type="submission" date="2019-09" db="EMBL/GenBank/DDBJ databases">
        <title>Segnochrobactrum spirostomi gen. nov., sp. nov., isolated from the ciliate Spirostomum cf. yagiui and description of a novel family, Segnochrobactraceae fam. nov. within the order Rhizobiales of the class Alphaproteobacteria.</title>
        <authorList>
            <person name="Akter S."/>
            <person name="Shazib S.U.A."/>
            <person name="Shin M.K."/>
        </authorList>
    </citation>
    <scope>NUCLEOTIDE SEQUENCE [LARGE SCALE GENOMIC DNA]</scope>
    <source>
        <strain evidence="4 5">Sp-1</strain>
    </source>
</reference>
<evidence type="ECO:0000256" key="1">
    <source>
        <dbReference type="ARBA" id="ARBA00006484"/>
    </source>
</evidence>
<name>A0A6A7Y7I3_9HYPH</name>
<dbReference type="EMBL" id="VWNA01000001">
    <property type="protein sequence ID" value="MQT14287.1"/>
    <property type="molecule type" value="Genomic_DNA"/>
</dbReference>
<dbReference type="PANTHER" id="PTHR43975:SF2">
    <property type="entry name" value="EG:BACR7A4.14 PROTEIN-RELATED"/>
    <property type="match status" value="1"/>
</dbReference>
<proteinExistence type="inferred from homology"/>
<gene>
    <name evidence="4" type="ORF">F0357_16875</name>
</gene>
<dbReference type="SMART" id="SM00822">
    <property type="entry name" value="PKS_KR"/>
    <property type="match status" value="1"/>
</dbReference>
<evidence type="ECO:0000313" key="4">
    <source>
        <dbReference type="EMBL" id="MQT14287.1"/>
    </source>
</evidence>
<dbReference type="SUPFAM" id="SSF51735">
    <property type="entry name" value="NAD(P)-binding Rossmann-fold domains"/>
    <property type="match status" value="1"/>
</dbReference>
<evidence type="ECO:0000256" key="2">
    <source>
        <dbReference type="RuleBase" id="RU000363"/>
    </source>
</evidence>
<feature type="domain" description="Ketoreductase" evidence="3">
    <location>
        <begin position="6"/>
        <end position="183"/>
    </location>
</feature>
<evidence type="ECO:0000259" key="3">
    <source>
        <dbReference type="SMART" id="SM00822"/>
    </source>
</evidence>
<evidence type="ECO:0000313" key="5">
    <source>
        <dbReference type="Proteomes" id="UP000332515"/>
    </source>
</evidence>
<dbReference type="PROSITE" id="PS00061">
    <property type="entry name" value="ADH_SHORT"/>
    <property type="match status" value="1"/>
</dbReference>